<protein>
    <submittedName>
        <fullName evidence="2">Uncharacterized protein LOC110973277</fullName>
    </submittedName>
</protein>
<name>A0A8B7XHG0_ACAPL</name>
<dbReference type="RefSeq" id="XP_022079661.1">
    <property type="nucleotide sequence ID" value="XM_022223969.1"/>
</dbReference>
<proteinExistence type="predicted"/>
<accession>A0A8B7XHG0</accession>
<dbReference type="GeneID" id="110973277"/>
<sequence>MGFVRELQIPMDVQTIARTFLHTVTLLAAFLTCTVAVHDSHCPFNCTVFAEPSLRVTIDALVNTTVPGITRPFTYRWSLQVLDAAHGVYADVLHWETGLIYSDSTTCTIIFKEDFLERGRDYRVTYHVTTPVFQEMKTDRTDVLVRTNHSPIGGHCRVFPTSGMGSRAAYRHITPIIP</sequence>
<dbReference type="KEGG" id="aplc:110973277"/>
<evidence type="ECO:0000313" key="2">
    <source>
        <dbReference type="RefSeq" id="XP_022079661.1"/>
    </source>
</evidence>
<dbReference type="Proteomes" id="UP000694845">
    <property type="component" value="Unplaced"/>
</dbReference>
<reference evidence="2" key="1">
    <citation type="submission" date="2025-08" db="UniProtKB">
        <authorList>
            <consortium name="RefSeq"/>
        </authorList>
    </citation>
    <scope>IDENTIFICATION</scope>
</reference>
<dbReference type="AlphaFoldDB" id="A0A8B7XHG0"/>
<organism evidence="1 2">
    <name type="scientific">Acanthaster planci</name>
    <name type="common">Crown-of-thorns starfish</name>
    <dbReference type="NCBI Taxonomy" id="133434"/>
    <lineage>
        <taxon>Eukaryota</taxon>
        <taxon>Metazoa</taxon>
        <taxon>Echinodermata</taxon>
        <taxon>Eleutherozoa</taxon>
        <taxon>Asterozoa</taxon>
        <taxon>Asteroidea</taxon>
        <taxon>Valvatacea</taxon>
        <taxon>Valvatida</taxon>
        <taxon>Acanthasteridae</taxon>
        <taxon>Acanthaster</taxon>
    </lineage>
</organism>
<evidence type="ECO:0000313" key="1">
    <source>
        <dbReference type="Proteomes" id="UP000694845"/>
    </source>
</evidence>
<keyword evidence="1" id="KW-1185">Reference proteome</keyword>
<gene>
    <name evidence="2" type="primary">LOC110973277</name>
</gene>